<accession>A0A124GP40</accession>
<gene>
    <name evidence="1" type="ORF">ABT39_MTgene625</name>
</gene>
<organism evidence="1">
    <name type="scientific">Picea glauca</name>
    <name type="common">White spruce</name>
    <name type="synonym">Pinus glauca</name>
    <dbReference type="NCBI Taxonomy" id="3330"/>
    <lineage>
        <taxon>Eukaryota</taxon>
        <taxon>Viridiplantae</taxon>
        <taxon>Streptophyta</taxon>
        <taxon>Embryophyta</taxon>
        <taxon>Tracheophyta</taxon>
        <taxon>Spermatophyta</taxon>
        <taxon>Pinopsida</taxon>
        <taxon>Pinidae</taxon>
        <taxon>Conifers I</taxon>
        <taxon>Pinales</taxon>
        <taxon>Pinaceae</taxon>
        <taxon>Picea</taxon>
    </lineage>
</organism>
<geneLocation type="mitochondrion" evidence="1"/>
<proteinExistence type="predicted"/>
<reference evidence="1" key="1">
    <citation type="journal article" date="2015" name="Genome Biol. Evol.">
        <title>Organellar Genomes of White Spruce (Picea glauca): Assembly and Annotation.</title>
        <authorList>
            <person name="Jackman S.D."/>
            <person name="Warren R.L."/>
            <person name="Gibb E.A."/>
            <person name="Vandervalk B.P."/>
            <person name="Mohamadi H."/>
            <person name="Chu J."/>
            <person name="Raymond A."/>
            <person name="Pleasance S."/>
            <person name="Coope R."/>
            <person name="Wildung M.R."/>
            <person name="Ritland C.E."/>
            <person name="Bousquet J."/>
            <person name="Jones S.J."/>
            <person name="Bohlmann J."/>
            <person name="Birol I."/>
        </authorList>
    </citation>
    <scope>NUCLEOTIDE SEQUENCE [LARGE SCALE GENOMIC DNA]</scope>
    <source>
        <tissue evidence="1">Flushing bud</tissue>
    </source>
</reference>
<dbReference type="AlphaFoldDB" id="A0A124GP40"/>
<protein>
    <submittedName>
        <fullName evidence="1">Uncharacterized protein</fullName>
    </submittedName>
</protein>
<comment type="caution">
    <text evidence="1">The sequence shown here is derived from an EMBL/GenBank/DDBJ whole genome shotgun (WGS) entry which is preliminary data.</text>
</comment>
<name>A0A124GP40_PICGL</name>
<evidence type="ECO:0000313" key="1">
    <source>
        <dbReference type="EMBL" id="KUM50781.1"/>
    </source>
</evidence>
<sequence length="89" mass="9836">MGLLTYFRNLSHGSGCPISCEVLVMCMLYVPSEDTTDKILAVSKRYVVDGIWGIAPPSCWVYSGCSASCWMSPSIYRHSYVIFSILQGS</sequence>
<keyword evidence="1" id="KW-0496">Mitochondrion</keyword>
<dbReference type="EMBL" id="LKAM01000001">
    <property type="protein sequence ID" value="KUM50781.1"/>
    <property type="molecule type" value="Genomic_DNA"/>
</dbReference>